<evidence type="ECO:0000313" key="2">
    <source>
        <dbReference type="Proteomes" id="UP000664991"/>
    </source>
</evidence>
<comment type="caution">
    <text evidence="1">The sequence shown here is derived from an EMBL/GenBank/DDBJ whole genome shotgun (WGS) entry which is preliminary data.</text>
</comment>
<gene>
    <name evidence="1" type="ORF">JEQ12_003984</name>
</gene>
<evidence type="ECO:0000313" key="1">
    <source>
        <dbReference type="EMBL" id="KAG5202594.1"/>
    </source>
</evidence>
<dbReference type="Proteomes" id="UP000664991">
    <property type="component" value="Unassembled WGS sequence"/>
</dbReference>
<name>A0A835ZXY1_SHEEP</name>
<dbReference type="AlphaFoldDB" id="A0A835ZXY1"/>
<reference evidence="1 2" key="1">
    <citation type="submission" date="2020-12" db="EMBL/GenBank/DDBJ databases">
        <title>De novo assembly of Tibetan sheep genome.</title>
        <authorList>
            <person name="Li X."/>
        </authorList>
    </citation>
    <scope>NUCLEOTIDE SEQUENCE [LARGE SCALE GENOMIC DNA]</scope>
    <source>
        <tissue evidence="1">Heart</tissue>
    </source>
</reference>
<protein>
    <submittedName>
        <fullName evidence="1">Uncharacterized protein</fullName>
    </submittedName>
</protein>
<accession>A0A835ZXY1</accession>
<organism evidence="1 2">
    <name type="scientific">Ovis aries</name>
    <name type="common">Sheep</name>
    <dbReference type="NCBI Taxonomy" id="9940"/>
    <lineage>
        <taxon>Eukaryota</taxon>
        <taxon>Metazoa</taxon>
        <taxon>Chordata</taxon>
        <taxon>Craniata</taxon>
        <taxon>Vertebrata</taxon>
        <taxon>Euteleostomi</taxon>
        <taxon>Mammalia</taxon>
        <taxon>Eutheria</taxon>
        <taxon>Laurasiatheria</taxon>
        <taxon>Artiodactyla</taxon>
        <taxon>Ruminantia</taxon>
        <taxon>Pecora</taxon>
        <taxon>Bovidae</taxon>
        <taxon>Caprinae</taxon>
        <taxon>Ovis</taxon>
    </lineage>
</organism>
<proteinExistence type="predicted"/>
<sequence length="75" mass="8247">MPSYRWRVHLVTDEDSSPGNGNVITTFASTVCTAEKSSGSHLDLPLLPLVSNFGKTARHSVSKLVILEWKTYAKT</sequence>
<dbReference type="EMBL" id="JAEMGP010000012">
    <property type="protein sequence ID" value="KAG5202594.1"/>
    <property type="molecule type" value="Genomic_DNA"/>
</dbReference>